<dbReference type="InterPro" id="IPR013785">
    <property type="entry name" value="Aldolase_TIM"/>
</dbReference>
<reference evidence="3" key="1">
    <citation type="submission" date="2022-12" db="EMBL/GenBank/DDBJ databases">
        <title>Draft genome assemblies for two species of Escallonia (Escalloniales).</title>
        <authorList>
            <person name="Chanderbali A."/>
            <person name="Dervinis C."/>
            <person name="Anghel I."/>
            <person name="Soltis D."/>
            <person name="Soltis P."/>
            <person name="Zapata F."/>
        </authorList>
    </citation>
    <scope>NUCLEOTIDE SEQUENCE</scope>
    <source>
        <strain evidence="3">UCBG64.0493</strain>
        <tissue evidence="3">Leaf</tissue>
    </source>
</reference>
<keyword evidence="4" id="KW-1185">Reference proteome</keyword>
<dbReference type="InterPro" id="IPR002638">
    <property type="entry name" value="Quinolinate_PRibosylTrfase_C"/>
</dbReference>
<comment type="caution">
    <text evidence="3">The sequence shown here is derived from an EMBL/GenBank/DDBJ whole genome shotgun (WGS) entry which is preliminary data.</text>
</comment>
<dbReference type="SUPFAM" id="SSF51690">
    <property type="entry name" value="Nicotinate/Quinolinate PRTase C-terminal domain-like"/>
    <property type="match status" value="1"/>
</dbReference>
<organism evidence="3 4">
    <name type="scientific">Escallonia herrerae</name>
    <dbReference type="NCBI Taxonomy" id="1293975"/>
    <lineage>
        <taxon>Eukaryota</taxon>
        <taxon>Viridiplantae</taxon>
        <taxon>Streptophyta</taxon>
        <taxon>Embryophyta</taxon>
        <taxon>Tracheophyta</taxon>
        <taxon>Spermatophyta</taxon>
        <taxon>Magnoliopsida</taxon>
        <taxon>eudicotyledons</taxon>
        <taxon>Gunneridae</taxon>
        <taxon>Pentapetalae</taxon>
        <taxon>asterids</taxon>
        <taxon>campanulids</taxon>
        <taxon>Escalloniales</taxon>
        <taxon>Escalloniaceae</taxon>
        <taxon>Escallonia</taxon>
    </lineage>
</organism>
<evidence type="ECO:0000256" key="1">
    <source>
        <dbReference type="ARBA" id="ARBA00004790"/>
    </source>
</evidence>
<dbReference type="EMBL" id="JAVXUP010000119">
    <property type="protein sequence ID" value="KAK3037576.1"/>
    <property type="molecule type" value="Genomic_DNA"/>
</dbReference>
<dbReference type="Pfam" id="PF01729">
    <property type="entry name" value="QRPTase_C"/>
    <property type="match status" value="1"/>
</dbReference>
<feature type="domain" description="Quinolinate phosphoribosyl transferase C-terminal" evidence="2">
    <location>
        <begin position="31"/>
        <end position="65"/>
    </location>
</feature>
<dbReference type="PROSITE" id="PS51257">
    <property type="entry name" value="PROKAR_LIPOPROTEIN"/>
    <property type="match status" value="1"/>
</dbReference>
<evidence type="ECO:0000313" key="3">
    <source>
        <dbReference type="EMBL" id="KAK3037576.1"/>
    </source>
</evidence>
<accession>A0AA89BN40</accession>
<dbReference type="Gene3D" id="3.20.20.70">
    <property type="entry name" value="Aldolase class I"/>
    <property type="match status" value="1"/>
</dbReference>
<comment type="pathway">
    <text evidence="1">Cofactor biosynthesis; NAD(+) biosynthesis.</text>
</comment>
<dbReference type="GO" id="GO:0004514">
    <property type="term" value="F:nicotinate-nucleotide diphosphorylase (carboxylating) activity"/>
    <property type="evidence" value="ECO:0007669"/>
    <property type="project" value="InterPro"/>
</dbReference>
<evidence type="ECO:0000259" key="2">
    <source>
        <dbReference type="Pfam" id="PF01729"/>
    </source>
</evidence>
<dbReference type="GO" id="GO:0009435">
    <property type="term" value="P:NAD+ biosynthetic process"/>
    <property type="evidence" value="ECO:0007669"/>
    <property type="project" value="InterPro"/>
</dbReference>
<name>A0AA89BN40_9ASTE</name>
<dbReference type="InterPro" id="IPR036068">
    <property type="entry name" value="Nicotinate_pribotase-like_C"/>
</dbReference>
<evidence type="ECO:0000313" key="4">
    <source>
        <dbReference type="Proteomes" id="UP001188597"/>
    </source>
</evidence>
<dbReference type="AlphaFoldDB" id="A0AA89BN40"/>
<gene>
    <name evidence="3" type="ORF">RJ639_030759</name>
</gene>
<sequence length="173" mass="18431">MAWGKGVGFEVQFSSFGVLGCEFPRNEVTGPASGNVTLETVHSIGQTGVTGALTHSVKALDISLKIDTELALQLDIPSPFHMILGSSTPYGNSLPLWISDGRIVAMNWARNDSSMRAGANCRGTCASKTSSPRCTKINGDPLLVVVPTNSLWPSILSKIEAVNPVNLSCRLFR</sequence>
<proteinExistence type="predicted"/>
<dbReference type="Proteomes" id="UP001188597">
    <property type="component" value="Unassembled WGS sequence"/>
</dbReference>
<protein>
    <recommendedName>
        <fullName evidence="2">Quinolinate phosphoribosyl transferase C-terminal domain-containing protein</fullName>
    </recommendedName>
</protein>